<dbReference type="Proteomes" id="UP000001055">
    <property type="component" value="Unassembled WGS sequence"/>
</dbReference>
<dbReference type="RefSeq" id="XP_001795811.1">
    <property type="nucleotide sequence ID" value="XM_001795759.1"/>
</dbReference>
<proteinExistence type="predicted"/>
<evidence type="ECO:0000313" key="2">
    <source>
        <dbReference type="EMBL" id="EAT87796.1"/>
    </source>
</evidence>
<protein>
    <submittedName>
        <fullName evidence="2">Uncharacterized protein</fullName>
    </submittedName>
</protein>
<dbReference type="GeneID" id="5972686"/>
<accession>Q0US59</accession>
<dbReference type="InParanoid" id="Q0US59"/>
<dbReference type="AlphaFoldDB" id="Q0US59"/>
<dbReference type="KEGG" id="pno:SNOG_05405"/>
<evidence type="ECO:0000313" key="3">
    <source>
        <dbReference type="Proteomes" id="UP000001055"/>
    </source>
</evidence>
<gene>
    <name evidence="2" type="ORF">SNOG_05405</name>
</gene>
<reference evidence="3" key="1">
    <citation type="journal article" date="2007" name="Plant Cell">
        <title>Dothideomycete-plant interactions illuminated by genome sequencing and EST analysis of the wheat pathogen Stagonospora nodorum.</title>
        <authorList>
            <person name="Hane J.K."/>
            <person name="Lowe R.G."/>
            <person name="Solomon P.S."/>
            <person name="Tan K.C."/>
            <person name="Schoch C.L."/>
            <person name="Spatafora J.W."/>
            <person name="Crous P.W."/>
            <person name="Kodira C."/>
            <person name="Birren B.W."/>
            <person name="Galagan J.E."/>
            <person name="Torriani S.F."/>
            <person name="McDonald B.A."/>
            <person name="Oliver R.P."/>
        </authorList>
    </citation>
    <scope>NUCLEOTIDE SEQUENCE [LARGE SCALE GENOMIC DNA]</scope>
    <source>
        <strain evidence="3">SN15 / ATCC MYA-4574 / FGSC 10173</strain>
    </source>
</reference>
<organism evidence="2 3">
    <name type="scientific">Phaeosphaeria nodorum (strain SN15 / ATCC MYA-4574 / FGSC 10173)</name>
    <name type="common">Glume blotch fungus</name>
    <name type="synonym">Parastagonospora nodorum</name>
    <dbReference type="NCBI Taxonomy" id="321614"/>
    <lineage>
        <taxon>Eukaryota</taxon>
        <taxon>Fungi</taxon>
        <taxon>Dikarya</taxon>
        <taxon>Ascomycota</taxon>
        <taxon>Pezizomycotina</taxon>
        <taxon>Dothideomycetes</taxon>
        <taxon>Pleosporomycetidae</taxon>
        <taxon>Pleosporales</taxon>
        <taxon>Pleosporineae</taxon>
        <taxon>Phaeosphaeriaceae</taxon>
        <taxon>Parastagonospora</taxon>
    </lineage>
</organism>
<evidence type="ECO:0000256" key="1">
    <source>
        <dbReference type="SAM" id="MobiDB-lite"/>
    </source>
</evidence>
<dbReference type="EMBL" id="CH445331">
    <property type="protein sequence ID" value="EAT87796.1"/>
    <property type="molecule type" value="Genomic_DNA"/>
</dbReference>
<feature type="region of interest" description="Disordered" evidence="1">
    <location>
        <begin position="15"/>
        <end position="41"/>
    </location>
</feature>
<sequence length="41" mass="4745">MECFDKLSLGPSKHFREATKKAHESQRTEWLGAPGTDRRKD</sequence>
<dbReference type="HOGENOM" id="CLU_3279699_0_0_1"/>
<name>Q0US59_PHANO</name>
<feature type="compositionally biased region" description="Basic and acidic residues" evidence="1">
    <location>
        <begin position="15"/>
        <end position="27"/>
    </location>
</feature>